<gene>
    <name evidence="3" type="ORF">CHC_T00001506001</name>
</gene>
<dbReference type="Gene3D" id="1.20.1270.60">
    <property type="entry name" value="Arfaptin homology (AH) domain/BAR domain"/>
    <property type="match status" value="1"/>
</dbReference>
<dbReference type="Proteomes" id="UP000012073">
    <property type="component" value="Unassembled WGS sequence"/>
</dbReference>
<reference evidence="4" key="1">
    <citation type="journal article" date="2013" name="Proc. Natl. Acad. Sci. U.S.A.">
        <title>Genome structure and metabolic features in the red seaweed Chondrus crispus shed light on evolution of the Archaeplastida.</title>
        <authorList>
            <person name="Collen J."/>
            <person name="Porcel B."/>
            <person name="Carre W."/>
            <person name="Ball S.G."/>
            <person name="Chaparro C."/>
            <person name="Tonon T."/>
            <person name="Barbeyron T."/>
            <person name="Michel G."/>
            <person name="Noel B."/>
            <person name="Valentin K."/>
            <person name="Elias M."/>
            <person name="Artiguenave F."/>
            <person name="Arun A."/>
            <person name="Aury J.M."/>
            <person name="Barbosa-Neto J.F."/>
            <person name="Bothwell J.H."/>
            <person name="Bouget F.Y."/>
            <person name="Brillet L."/>
            <person name="Cabello-Hurtado F."/>
            <person name="Capella-Gutierrez S."/>
            <person name="Charrier B."/>
            <person name="Cladiere L."/>
            <person name="Cock J.M."/>
            <person name="Coelho S.M."/>
            <person name="Colleoni C."/>
            <person name="Czjzek M."/>
            <person name="Da Silva C."/>
            <person name="Delage L."/>
            <person name="Denoeud F."/>
            <person name="Deschamps P."/>
            <person name="Dittami S.M."/>
            <person name="Gabaldon T."/>
            <person name="Gachon C.M."/>
            <person name="Groisillier A."/>
            <person name="Herve C."/>
            <person name="Jabbari K."/>
            <person name="Katinka M."/>
            <person name="Kloareg B."/>
            <person name="Kowalczyk N."/>
            <person name="Labadie K."/>
            <person name="Leblanc C."/>
            <person name="Lopez P.J."/>
            <person name="McLachlan D.H."/>
            <person name="Meslet-Cladiere L."/>
            <person name="Moustafa A."/>
            <person name="Nehr Z."/>
            <person name="Nyvall Collen P."/>
            <person name="Panaud O."/>
            <person name="Partensky F."/>
            <person name="Poulain J."/>
            <person name="Rensing S.A."/>
            <person name="Rousvoal S."/>
            <person name="Samson G."/>
            <person name="Symeonidi A."/>
            <person name="Weissenbach J."/>
            <person name="Zambounis A."/>
            <person name="Wincker P."/>
            <person name="Boyen C."/>
        </authorList>
    </citation>
    <scope>NUCLEOTIDE SEQUENCE [LARGE SCALE GENOMIC DNA]</scope>
    <source>
        <strain evidence="4">cv. Stackhouse</strain>
    </source>
</reference>
<name>R7Q3F8_CHOCR</name>
<keyword evidence="4" id="KW-1185">Reference proteome</keyword>
<dbReference type="KEGG" id="ccp:CHC_T00001506001"/>
<dbReference type="AlphaFoldDB" id="R7Q3F8"/>
<feature type="region of interest" description="Disordered" evidence="2">
    <location>
        <begin position="261"/>
        <end position="327"/>
    </location>
</feature>
<evidence type="ECO:0000313" key="3">
    <source>
        <dbReference type="EMBL" id="CDF32544.1"/>
    </source>
</evidence>
<keyword evidence="1" id="KW-0175">Coiled coil</keyword>
<dbReference type="PhylomeDB" id="R7Q3F8"/>
<evidence type="ECO:0000256" key="1">
    <source>
        <dbReference type="SAM" id="Coils"/>
    </source>
</evidence>
<proteinExistence type="predicted"/>
<feature type="coiled-coil region" evidence="1">
    <location>
        <begin position="106"/>
        <end position="150"/>
    </location>
</feature>
<dbReference type="EMBL" id="HG001512">
    <property type="protein sequence ID" value="CDF32544.1"/>
    <property type="molecule type" value="Genomic_DNA"/>
</dbReference>
<feature type="compositionally biased region" description="Polar residues" evidence="2">
    <location>
        <begin position="312"/>
        <end position="327"/>
    </location>
</feature>
<accession>R7Q3F8</accession>
<organism evidence="3 4">
    <name type="scientific">Chondrus crispus</name>
    <name type="common">Carrageen Irish moss</name>
    <name type="synonym">Polymorpha crispa</name>
    <dbReference type="NCBI Taxonomy" id="2769"/>
    <lineage>
        <taxon>Eukaryota</taxon>
        <taxon>Rhodophyta</taxon>
        <taxon>Florideophyceae</taxon>
        <taxon>Rhodymeniophycidae</taxon>
        <taxon>Gigartinales</taxon>
        <taxon>Gigartinaceae</taxon>
        <taxon>Chondrus</taxon>
    </lineage>
</organism>
<evidence type="ECO:0000256" key="2">
    <source>
        <dbReference type="SAM" id="MobiDB-lite"/>
    </source>
</evidence>
<evidence type="ECO:0000313" key="4">
    <source>
        <dbReference type="Proteomes" id="UP000012073"/>
    </source>
</evidence>
<protein>
    <recommendedName>
        <fullName evidence="5">BAR domain-containing protein</fullName>
    </recommendedName>
</protein>
<dbReference type="Gramene" id="CDF32544">
    <property type="protein sequence ID" value="CDF32544"/>
    <property type="gene ID" value="CHC_T00001506001"/>
</dbReference>
<feature type="compositionally biased region" description="Polar residues" evidence="2">
    <location>
        <begin position="281"/>
        <end position="292"/>
    </location>
</feature>
<dbReference type="InterPro" id="IPR027267">
    <property type="entry name" value="AH/BAR_dom_sf"/>
</dbReference>
<dbReference type="GeneID" id="17319925"/>
<dbReference type="OMA" id="DIANWTP"/>
<sequence>MLHVIKRTLARAQEPIKGSPNAEYSELKHRLHSVKLALVYTCKMLSSANRGWVIQMQEQRNFSERFFESYPTTDDEIHQVAADFAKGSQVLYDQFTRAPGNEVTQYNTIQKQVEAYIREINRVEAMYSRLNETKSEASRYQSKLDFMERSRRGIDEQKKIRNLQKMDHHKVAYKALLADTVRAQKEVYAKHSVVFKAALTSYWLSHEKHVTLLVKSLENTQAFAKKAEPEMLTLDIANWTPPSIEQGTKTVGVIDYTPVAEHERNSKTSSETETAKDAAVQLSSPTAVTVESPTGVAEAFTEPAPTKRKEITQTFTNSSEPRTDIAS</sequence>
<dbReference type="RefSeq" id="XP_005712209.1">
    <property type="nucleotide sequence ID" value="XM_005712152.1"/>
</dbReference>
<evidence type="ECO:0008006" key="5">
    <source>
        <dbReference type="Google" id="ProtNLM"/>
    </source>
</evidence>